<dbReference type="PANTHER" id="PTHR45951">
    <property type="entry name" value="PROTEIN DISPATCHED-RELATED"/>
    <property type="match status" value="1"/>
</dbReference>
<keyword evidence="4 6" id="KW-0472">Membrane</keyword>
<evidence type="ECO:0000256" key="4">
    <source>
        <dbReference type="ARBA" id="ARBA00023136"/>
    </source>
</evidence>
<name>A0A0M3I9S2_ASCLU</name>
<dbReference type="GO" id="GO:0022857">
    <property type="term" value="F:transmembrane transporter activity"/>
    <property type="evidence" value="ECO:0007669"/>
    <property type="project" value="TreeGrafter"/>
</dbReference>
<keyword evidence="3 6" id="KW-1133">Transmembrane helix</keyword>
<evidence type="ECO:0000256" key="1">
    <source>
        <dbReference type="ARBA" id="ARBA00004141"/>
    </source>
</evidence>
<dbReference type="GO" id="GO:0016020">
    <property type="term" value="C:membrane"/>
    <property type="evidence" value="ECO:0007669"/>
    <property type="project" value="UniProtKB-SubCell"/>
</dbReference>
<evidence type="ECO:0000313" key="8">
    <source>
        <dbReference type="WBParaSite" id="ALUE_0001424001-mRNA-1"/>
    </source>
</evidence>
<dbReference type="PANTHER" id="PTHR45951:SF3">
    <property type="entry name" value="PROTEIN DISPATCHED"/>
    <property type="match status" value="1"/>
</dbReference>
<keyword evidence="7" id="KW-1185">Reference proteome</keyword>
<reference evidence="8" key="1">
    <citation type="submission" date="2017-02" db="UniProtKB">
        <authorList>
            <consortium name="WormBaseParasite"/>
        </authorList>
    </citation>
    <scope>IDENTIFICATION</scope>
</reference>
<accession>A0A0M3I9S2</accession>
<dbReference type="Proteomes" id="UP000036681">
    <property type="component" value="Unplaced"/>
</dbReference>
<evidence type="ECO:0000256" key="2">
    <source>
        <dbReference type="ARBA" id="ARBA00022692"/>
    </source>
</evidence>
<dbReference type="InterPro" id="IPR052081">
    <property type="entry name" value="Dispatched_Hh_regulator"/>
</dbReference>
<evidence type="ECO:0000256" key="6">
    <source>
        <dbReference type="SAM" id="Phobius"/>
    </source>
</evidence>
<sequence length="241" mass="27499">MRIFFAEEIIGQARIIIKLNGFNANAFERLCSFDNELHRRGLLNHREHCKKADRRDEIATECCPSIHIAWLLAAAADNETHCSEVADETRQAMMATLEQCYRWSRKVATSEWSDINEDDSIAKVCSKQTYKYAVDYLLPINIEDGGLYSMFILPYPSNVMKHIMNANSVIDLIESHKNEVIGFDFAMKEGLFVRYLNTDVVYGFVALFLVSITLLSSTCSPLFTIAVLLTIGQFDYQLPFL</sequence>
<comment type="subcellular location">
    <subcellularLocation>
        <location evidence="1">Membrane</location>
        <topology evidence="1">Multi-pass membrane protein</topology>
    </subcellularLocation>
</comment>
<organism evidence="7 8">
    <name type="scientific">Ascaris lumbricoides</name>
    <name type="common">Giant roundworm</name>
    <dbReference type="NCBI Taxonomy" id="6252"/>
    <lineage>
        <taxon>Eukaryota</taxon>
        <taxon>Metazoa</taxon>
        <taxon>Ecdysozoa</taxon>
        <taxon>Nematoda</taxon>
        <taxon>Chromadorea</taxon>
        <taxon>Rhabditida</taxon>
        <taxon>Spirurina</taxon>
        <taxon>Ascaridomorpha</taxon>
        <taxon>Ascaridoidea</taxon>
        <taxon>Ascarididae</taxon>
        <taxon>Ascaris</taxon>
    </lineage>
</organism>
<evidence type="ECO:0000313" key="7">
    <source>
        <dbReference type="Proteomes" id="UP000036681"/>
    </source>
</evidence>
<evidence type="ECO:0000256" key="3">
    <source>
        <dbReference type="ARBA" id="ARBA00022989"/>
    </source>
</evidence>
<keyword evidence="2 6" id="KW-0812">Transmembrane</keyword>
<feature type="transmembrane region" description="Helical" evidence="6">
    <location>
        <begin position="200"/>
        <end position="231"/>
    </location>
</feature>
<proteinExistence type="predicted"/>
<dbReference type="AlphaFoldDB" id="A0A0M3I9S2"/>
<protein>
    <submittedName>
        <fullName evidence="8">SSD domain-containing protein</fullName>
    </submittedName>
</protein>
<keyword evidence="5" id="KW-0325">Glycoprotein</keyword>
<dbReference type="GO" id="GO:0007224">
    <property type="term" value="P:smoothened signaling pathway"/>
    <property type="evidence" value="ECO:0007669"/>
    <property type="project" value="TreeGrafter"/>
</dbReference>
<dbReference type="WBParaSite" id="ALUE_0001424001-mRNA-1">
    <property type="protein sequence ID" value="ALUE_0001424001-mRNA-1"/>
    <property type="gene ID" value="ALUE_0001424001"/>
</dbReference>
<evidence type="ECO:0000256" key="5">
    <source>
        <dbReference type="ARBA" id="ARBA00023180"/>
    </source>
</evidence>